<protein>
    <submittedName>
        <fullName evidence="3">Uncharacterized protein</fullName>
    </submittedName>
</protein>
<feature type="region of interest" description="Disordered" evidence="1">
    <location>
        <begin position="69"/>
        <end position="99"/>
    </location>
</feature>
<keyword evidence="2" id="KW-0472">Membrane</keyword>
<dbReference type="EMBL" id="VSSQ01022329">
    <property type="protein sequence ID" value="MPM68574.1"/>
    <property type="molecule type" value="Genomic_DNA"/>
</dbReference>
<sequence length="127" mass="12615">MKNSLKIGAVFGAVIVSGSLSLTAASFANADISPVATVAVAQSPEQPVSSGGGRQLDNQVIPGTAWFEIPADQLGDGPGEQSVPRDDSRPSALPNAGGEGMGLTSAAALISVAMGGVAVALRSRKQD</sequence>
<keyword evidence="2" id="KW-1133">Transmembrane helix</keyword>
<keyword evidence="2" id="KW-0812">Transmembrane</keyword>
<evidence type="ECO:0000256" key="1">
    <source>
        <dbReference type="SAM" id="MobiDB-lite"/>
    </source>
</evidence>
<feature type="transmembrane region" description="Helical" evidence="2">
    <location>
        <begin position="100"/>
        <end position="121"/>
    </location>
</feature>
<comment type="caution">
    <text evidence="3">The sequence shown here is derived from an EMBL/GenBank/DDBJ whole genome shotgun (WGS) entry which is preliminary data.</text>
</comment>
<proteinExistence type="predicted"/>
<reference evidence="3" key="1">
    <citation type="submission" date="2019-08" db="EMBL/GenBank/DDBJ databases">
        <authorList>
            <person name="Kucharzyk K."/>
            <person name="Murdoch R.W."/>
            <person name="Higgins S."/>
            <person name="Loffler F."/>
        </authorList>
    </citation>
    <scope>NUCLEOTIDE SEQUENCE</scope>
</reference>
<dbReference type="AlphaFoldDB" id="A0A645C3P0"/>
<accession>A0A645C3P0</accession>
<name>A0A645C3P0_9ZZZZ</name>
<evidence type="ECO:0000313" key="3">
    <source>
        <dbReference type="EMBL" id="MPM68574.1"/>
    </source>
</evidence>
<evidence type="ECO:0000256" key="2">
    <source>
        <dbReference type="SAM" id="Phobius"/>
    </source>
</evidence>
<gene>
    <name evidence="3" type="ORF">SDC9_115508</name>
</gene>
<organism evidence="3">
    <name type="scientific">bioreactor metagenome</name>
    <dbReference type="NCBI Taxonomy" id="1076179"/>
    <lineage>
        <taxon>unclassified sequences</taxon>
        <taxon>metagenomes</taxon>
        <taxon>ecological metagenomes</taxon>
    </lineage>
</organism>